<sequence length="606" mass="66048">MCSLLLAFTVFSLICLVQAAFPPHFIPPGHFGHPMGPHHMIGPFPIPHHGPPHPGHMEGGFQGPAHPNKFLPMFHPKHMVNDFGSLAPSPKFLKSKYIKGPPRRPLGKSHPSKRDRKILIIRRRGLDGPPQPIIDKFSRPDRIGVPDQPDTRIFQDQPDRRLLPDRSDRRSFPNRPDRISYPDRPDRISYPDRPDRRSFPGRPDRISYPDRPDRRSFPGRPDRISLPDRPDRISFPDRPDRRNFPDMPDMRSFPDRPDMRRLPGGDFGRDMRGRLSGVQRDAIGGRSFDRNGNDWSGRDRNSRDRGQTGNRIYRNPRPEPRMKEVANLEKALGGTVVDLTGISNAIDGPVSVETAPTAQDNSAVYPPPPTHSASPSPSNNNDHGPEHTVVGETLLDKTLRNSNNDVVIIDVAGQYDPLRPDSVVDLTGTNNAIYNPGVEDGNVDVVTLDNAAFIKLEQAIASGQEINAALLDQLIGGGTSGIGAAASTPGSAIAGTPDIFVIDTNSGEPLSEVHTQIDISGSVSSPPSSSSSSTHTQTEISAPHGPDGHSPVGKVGDSVGSIAVGEREVMSLFSMPGKHTFPDVPASVSSIPKSIGQRMHNSHGAH</sequence>
<feature type="compositionally biased region" description="Basic residues" evidence="1">
    <location>
        <begin position="94"/>
        <end position="123"/>
    </location>
</feature>
<evidence type="ECO:0000256" key="2">
    <source>
        <dbReference type="SAM" id="SignalP"/>
    </source>
</evidence>
<evidence type="ECO:0000256" key="1">
    <source>
        <dbReference type="SAM" id="MobiDB-lite"/>
    </source>
</evidence>
<feature type="non-terminal residue" evidence="3">
    <location>
        <position position="1"/>
    </location>
</feature>
<gene>
    <name evidence="3" type="ORF">MAR_015857</name>
</gene>
<feature type="region of interest" description="Disordered" evidence="1">
    <location>
        <begin position="94"/>
        <end position="321"/>
    </location>
</feature>
<reference evidence="3" key="1">
    <citation type="submission" date="2022-11" db="EMBL/GenBank/DDBJ databases">
        <title>Centuries of genome instability and evolution in soft-shell clam transmissible cancer (bioRxiv).</title>
        <authorList>
            <person name="Hart S.F.M."/>
            <person name="Yonemitsu M.A."/>
            <person name="Giersch R.M."/>
            <person name="Beal B.F."/>
            <person name="Arriagada G."/>
            <person name="Davis B.W."/>
            <person name="Ostrander E.A."/>
            <person name="Goff S.P."/>
            <person name="Metzger M.J."/>
        </authorList>
    </citation>
    <scope>NUCLEOTIDE SEQUENCE</scope>
    <source>
        <strain evidence="3">MELC-2E11</strain>
        <tissue evidence="3">Siphon/mantle</tissue>
    </source>
</reference>
<dbReference type="EMBL" id="CP111023">
    <property type="protein sequence ID" value="WAR21883.1"/>
    <property type="molecule type" value="Genomic_DNA"/>
</dbReference>
<feature type="region of interest" description="Disordered" evidence="1">
    <location>
        <begin position="578"/>
        <end position="606"/>
    </location>
</feature>
<feature type="compositionally biased region" description="Basic and acidic residues" evidence="1">
    <location>
        <begin position="287"/>
        <end position="306"/>
    </location>
</feature>
<keyword evidence="4" id="KW-1185">Reference proteome</keyword>
<feature type="compositionally biased region" description="Basic and acidic residues" evidence="1">
    <location>
        <begin position="157"/>
        <end position="273"/>
    </location>
</feature>
<protein>
    <submittedName>
        <fullName evidence="3">PEG3-like protein</fullName>
    </submittedName>
</protein>
<dbReference type="Proteomes" id="UP001164746">
    <property type="component" value="Chromosome 12"/>
</dbReference>
<keyword evidence="2" id="KW-0732">Signal</keyword>
<feature type="chain" id="PRO_5047116033" evidence="2">
    <location>
        <begin position="20"/>
        <end position="606"/>
    </location>
</feature>
<organism evidence="3 4">
    <name type="scientific">Mya arenaria</name>
    <name type="common">Soft-shell clam</name>
    <dbReference type="NCBI Taxonomy" id="6604"/>
    <lineage>
        <taxon>Eukaryota</taxon>
        <taxon>Metazoa</taxon>
        <taxon>Spiralia</taxon>
        <taxon>Lophotrochozoa</taxon>
        <taxon>Mollusca</taxon>
        <taxon>Bivalvia</taxon>
        <taxon>Autobranchia</taxon>
        <taxon>Heteroconchia</taxon>
        <taxon>Euheterodonta</taxon>
        <taxon>Imparidentia</taxon>
        <taxon>Neoheterodontei</taxon>
        <taxon>Myida</taxon>
        <taxon>Myoidea</taxon>
        <taxon>Myidae</taxon>
        <taxon>Mya</taxon>
    </lineage>
</organism>
<evidence type="ECO:0000313" key="3">
    <source>
        <dbReference type="EMBL" id="WAR21883.1"/>
    </source>
</evidence>
<feature type="region of interest" description="Disordered" evidence="1">
    <location>
        <begin position="352"/>
        <end position="388"/>
    </location>
</feature>
<accession>A0ABY7FI83</accession>
<feature type="signal peptide" evidence="2">
    <location>
        <begin position="1"/>
        <end position="19"/>
    </location>
</feature>
<evidence type="ECO:0000313" key="4">
    <source>
        <dbReference type="Proteomes" id="UP001164746"/>
    </source>
</evidence>
<feature type="region of interest" description="Disordered" evidence="1">
    <location>
        <begin position="519"/>
        <end position="558"/>
    </location>
</feature>
<proteinExistence type="predicted"/>
<feature type="compositionally biased region" description="Low complexity" evidence="1">
    <location>
        <begin position="520"/>
        <end position="533"/>
    </location>
</feature>
<name>A0ABY7FI83_MYAAR</name>